<dbReference type="PATRIC" id="fig|1719120.3.peg.787"/>
<keyword evidence="3 7" id="KW-0378">Hydrolase</keyword>
<dbReference type="EC" id="3.1.11.6" evidence="7"/>
<evidence type="ECO:0000313" key="7">
    <source>
        <dbReference type="EMBL" id="KPQ44701.1"/>
    </source>
</evidence>
<dbReference type="InterPro" id="IPR025824">
    <property type="entry name" value="OB-fold_nuc-bd_dom"/>
</dbReference>
<dbReference type="GO" id="GO:0003676">
    <property type="term" value="F:nucleic acid binding"/>
    <property type="evidence" value="ECO:0007669"/>
    <property type="project" value="InterPro"/>
</dbReference>
<keyword evidence="4" id="KW-0269">Exonuclease</keyword>
<dbReference type="AlphaFoldDB" id="A0A0P8AD06"/>
<dbReference type="GO" id="GO:0009318">
    <property type="term" value="C:exodeoxyribonuclease VII complex"/>
    <property type="evidence" value="ECO:0007669"/>
    <property type="project" value="InterPro"/>
</dbReference>
<comment type="caution">
    <text evidence="7">The sequence shown here is derived from an EMBL/GenBank/DDBJ whole genome shotgun (WGS) entry which is preliminary data.</text>
</comment>
<dbReference type="Pfam" id="PF02601">
    <property type="entry name" value="Exonuc_VII_L"/>
    <property type="match status" value="1"/>
</dbReference>
<evidence type="ECO:0000259" key="6">
    <source>
        <dbReference type="Pfam" id="PF13742"/>
    </source>
</evidence>
<keyword evidence="1" id="KW-0963">Cytoplasm</keyword>
<evidence type="ECO:0000256" key="2">
    <source>
        <dbReference type="ARBA" id="ARBA00022722"/>
    </source>
</evidence>
<dbReference type="GO" id="GO:0008855">
    <property type="term" value="F:exodeoxyribonuclease VII activity"/>
    <property type="evidence" value="ECO:0007669"/>
    <property type="project" value="UniProtKB-EC"/>
</dbReference>
<name>A0A0P8AD06_9EURY</name>
<sequence length="405" mass="45456">MGFESKGIYTVHEFTLAVKNVLTRGHFNDMWIRGEISNFTNHGSGHRYFTLKDKNSQLHCVMFKWYGKNLKFELEHGMKVIVFGDLDVYEQKGVYQLKVRDVRPDGIGELYKAYEQLKNKLAMEGLFSPDHKKALPRFPKKIGVATSPTGAVLHDILTVLGRRYPVNILFIPTVVQGDNAGQSIVRSIDALNKTDVDLIILGRGGGSIEDLWAFNEETVARAIFNSRIPIISAVGHETDFTISDFVADIRAPTPSAAAEIAVPDRLELINHITRLGHRLIENQRRFVSESMSYLSDLEDGVAPHLFIERLTQYIQFIDELTRRQTMSIGRLMEVKQALLNAHAGKLDAVSPLGILSRGYSITLKTPGKTPVQSIGDVEKSDEVSIIVSDGKIRCNVYGKEECKWK</sequence>
<organism evidence="7 8">
    <name type="scientific">Candidatus Methanoperedens nitratireducens</name>
    <dbReference type="NCBI Taxonomy" id="1392998"/>
    <lineage>
        <taxon>Archaea</taxon>
        <taxon>Methanobacteriati</taxon>
        <taxon>Methanobacteriota</taxon>
        <taxon>Stenosarchaea group</taxon>
        <taxon>Methanomicrobia</taxon>
        <taxon>Methanosarcinales</taxon>
        <taxon>ANME-2 cluster</taxon>
        <taxon>Candidatus Methanoperedentaceae</taxon>
        <taxon>Candidatus Methanoperedens</taxon>
    </lineage>
</organism>
<gene>
    <name evidence="7" type="primary">xseA</name>
    <name evidence="7" type="ORF">MPEBLZ_00720</name>
</gene>
<dbReference type="PANTHER" id="PTHR30008:SF0">
    <property type="entry name" value="EXODEOXYRIBONUCLEASE 7 LARGE SUBUNIT"/>
    <property type="match status" value="1"/>
</dbReference>
<dbReference type="GO" id="GO:0006308">
    <property type="term" value="P:DNA catabolic process"/>
    <property type="evidence" value="ECO:0007669"/>
    <property type="project" value="InterPro"/>
</dbReference>
<dbReference type="InterPro" id="IPR020579">
    <property type="entry name" value="Exonuc_VII_lsu_C"/>
</dbReference>
<dbReference type="NCBIfam" id="TIGR00237">
    <property type="entry name" value="xseA"/>
    <property type="match status" value="1"/>
</dbReference>
<dbReference type="EMBL" id="LKCM01000062">
    <property type="protein sequence ID" value="KPQ44701.1"/>
    <property type="molecule type" value="Genomic_DNA"/>
</dbReference>
<feature type="domain" description="OB-fold nucleic acid binding" evidence="6">
    <location>
        <begin position="9"/>
        <end position="103"/>
    </location>
</feature>
<evidence type="ECO:0000256" key="4">
    <source>
        <dbReference type="ARBA" id="ARBA00022839"/>
    </source>
</evidence>
<accession>A0A0P8AD06</accession>
<keyword evidence="2" id="KW-0540">Nuclease</keyword>
<dbReference type="PANTHER" id="PTHR30008">
    <property type="entry name" value="EXODEOXYRIBONUCLEASE 7 LARGE SUBUNIT"/>
    <property type="match status" value="1"/>
</dbReference>
<dbReference type="Proteomes" id="UP000050360">
    <property type="component" value="Unassembled WGS sequence"/>
</dbReference>
<dbReference type="HAMAP" id="MF_00378">
    <property type="entry name" value="Exonuc_7_L"/>
    <property type="match status" value="1"/>
</dbReference>
<evidence type="ECO:0000256" key="1">
    <source>
        <dbReference type="ARBA" id="ARBA00022490"/>
    </source>
</evidence>
<dbReference type="Pfam" id="PF13742">
    <property type="entry name" value="tRNA_anti_2"/>
    <property type="match status" value="1"/>
</dbReference>
<dbReference type="InterPro" id="IPR003753">
    <property type="entry name" value="Exonuc_VII_L"/>
</dbReference>
<proteinExistence type="inferred from homology"/>
<evidence type="ECO:0000256" key="3">
    <source>
        <dbReference type="ARBA" id="ARBA00022801"/>
    </source>
</evidence>
<protein>
    <submittedName>
        <fullName evidence="7">Exodeoxyribonuclease 7 large subunit</fullName>
        <ecNumber evidence="7">3.1.11.6</ecNumber>
    </submittedName>
</protein>
<evidence type="ECO:0000259" key="5">
    <source>
        <dbReference type="Pfam" id="PF02601"/>
    </source>
</evidence>
<feature type="domain" description="Exonuclease VII large subunit C-terminal" evidence="5">
    <location>
        <begin position="126"/>
        <end position="328"/>
    </location>
</feature>
<dbReference type="CDD" id="cd04489">
    <property type="entry name" value="ExoVII_LU_OBF"/>
    <property type="match status" value="1"/>
</dbReference>
<reference evidence="7 8" key="1">
    <citation type="submission" date="2015-09" db="EMBL/GenBank/DDBJ databases">
        <title>A metagenomics-based metabolic model of nitrate-dependent anaerobic oxidation of methane by Methanoperedens-like archaea.</title>
        <authorList>
            <person name="Arshad A."/>
            <person name="Speth D.R."/>
            <person name="De Graaf R.M."/>
            <person name="Op Den Camp H.J."/>
            <person name="Jetten M.S."/>
            <person name="Welte C.U."/>
        </authorList>
    </citation>
    <scope>NUCLEOTIDE SEQUENCE [LARGE SCALE GENOMIC DNA]</scope>
</reference>
<evidence type="ECO:0000313" key="8">
    <source>
        <dbReference type="Proteomes" id="UP000050360"/>
    </source>
</evidence>